<gene>
    <name evidence="2" type="ORF">G6011_00873</name>
</gene>
<keyword evidence="3" id="KW-1185">Reference proteome</keyword>
<dbReference type="AlphaFoldDB" id="A0AAD4IJK4"/>
<feature type="region of interest" description="Disordered" evidence="1">
    <location>
        <begin position="26"/>
        <end position="49"/>
    </location>
</feature>
<organism evidence="2 3">
    <name type="scientific">Alternaria panax</name>
    <dbReference type="NCBI Taxonomy" id="48097"/>
    <lineage>
        <taxon>Eukaryota</taxon>
        <taxon>Fungi</taxon>
        <taxon>Dikarya</taxon>
        <taxon>Ascomycota</taxon>
        <taxon>Pezizomycotina</taxon>
        <taxon>Dothideomycetes</taxon>
        <taxon>Pleosporomycetidae</taxon>
        <taxon>Pleosporales</taxon>
        <taxon>Pleosporineae</taxon>
        <taxon>Pleosporaceae</taxon>
        <taxon>Alternaria</taxon>
        <taxon>Alternaria sect. Panax</taxon>
    </lineage>
</organism>
<dbReference type="Proteomes" id="UP001199106">
    <property type="component" value="Unassembled WGS sequence"/>
</dbReference>
<sequence length="107" mass="12047">MHLSDPVRLSHVRYHQSKLSPLEIPKRSDMMWSKNPPSKKAVSTTCRNDRQTQVSVKDVGDQFTSMKVDVKNDAAVDSLANALASKWEPYRTHGLQSKGDMDMQSTS</sequence>
<evidence type="ECO:0000313" key="2">
    <source>
        <dbReference type="EMBL" id="KAG9195752.1"/>
    </source>
</evidence>
<protein>
    <submittedName>
        <fullName evidence="2">Uncharacterized protein</fullName>
    </submittedName>
</protein>
<reference evidence="2" key="1">
    <citation type="submission" date="2021-07" db="EMBL/GenBank/DDBJ databases">
        <title>Genome Resource of American Ginseng Black Spot Pathogen Alternaria panax.</title>
        <authorList>
            <person name="Qiu C."/>
            <person name="Wang W."/>
            <person name="Liu Z."/>
        </authorList>
    </citation>
    <scope>NUCLEOTIDE SEQUENCE</scope>
    <source>
        <strain evidence="2">BNCC115425</strain>
    </source>
</reference>
<comment type="caution">
    <text evidence="2">The sequence shown here is derived from an EMBL/GenBank/DDBJ whole genome shotgun (WGS) entry which is preliminary data.</text>
</comment>
<evidence type="ECO:0000313" key="3">
    <source>
        <dbReference type="Proteomes" id="UP001199106"/>
    </source>
</evidence>
<evidence type="ECO:0000256" key="1">
    <source>
        <dbReference type="SAM" id="MobiDB-lite"/>
    </source>
</evidence>
<accession>A0AAD4IJK4</accession>
<name>A0AAD4IJK4_9PLEO</name>
<proteinExistence type="predicted"/>
<dbReference type="EMBL" id="JAANER010000001">
    <property type="protein sequence ID" value="KAG9195752.1"/>
    <property type="molecule type" value="Genomic_DNA"/>
</dbReference>